<dbReference type="InterPro" id="IPR024524">
    <property type="entry name" value="DUF3800"/>
</dbReference>
<dbReference type="KEGG" id="rher:EHE19_016930"/>
<evidence type="ECO:0000313" key="1">
    <source>
        <dbReference type="EMBL" id="QNU66518.1"/>
    </source>
</evidence>
<proteinExistence type="predicted"/>
<dbReference type="EMBL" id="CP061336">
    <property type="protein sequence ID" value="QNU66518.1"/>
    <property type="molecule type" value="Genomic_DNA"/>
</dbReference>
<dbReference type="Proteomes" id="UP000306409">
    <property type="component" value="Chromosome"/>
</dbReference>
<protein>
    <submittedName>
        <fullName evidence="1">DUF3800 domain-containing protein</fullName>
    </submittedName>
</protein>
<dbReference type="Pfam" id="PF12686">
    <property type="entry name" value="DUF3800"/>
    <property type="match status" value="1"/>
</dbReference>
<dbReference type="AlphaFoldDB" id="A0A4U7J9E4"/>
<reference evidence="1 2" key="1">
    <citation type="submission" date="2020-09" db="EMBL/GenBank/DDBJ databases">
        <title>Characterization and genome sequencing of Ruminiclostridium sp. nov. MA18.</title>
        <authorList>
            <person name="Rettenmaier R."/>
            <person name="Kowollik M.-L."/>
            <person name="Liebl W."/>
            <person name="Zverlov V."/>
        </authorList>
    </citation>
    <scope>NUCLEOTIDE SEQUENCE [LARGE SCALE GENOMIC DNA]</scope>
    <source>
        <strain evidence="1 2">MA18</strain>
    </source>
</reference>
<name>A0A4U7J9E4_9FIRM</name>
<sequence>MLLILDESGRTGTQKYDLCWNFSKQPYFLLCGVLIPENKVEVIENKINELHARYKIQGEFKSTKETVKKNINELTEEFWNIIYSNECKMLIEVVNKKFCIAMHIVNYCIIPYYDFPEEQYYSYDAGVLRRSFANYIYDKISDNLFGDFVEMFDSDKKDLDKLKSLCCRLIDEADNTDIKEYVEDTLDSVNNYSELGLSLRHLFPLVDYYKSGESAVAVCPHIDSFNNILSRTESISLSNVIHDKINELSVALQQAAVQQNREIEFGDSKKDALLQLADFWAGTTREAVEKVLLNGETGNNIIYDIIQHDLNFVSSFNEQVKLFPNNDMLLLWKNYYEDLFFCRNS</sequence>
<dbReference type="RefSeq" id="WP_137698979.1">
    <property type="nucleotide sequence ID" value="NZ_CP061336.1"/>
</dbReference>
<gene>
    <name evidence="1" type="ORF">EHE19_016930</name>
</gene>
<accession>A0A4U7J9E4</accession>
<organism evidence="1 2">
    <name type="scientific">Ruminiclostridium herbifermentans</name>
    <dbReference type="NCBI Taxonomy" id="2488810"/>
    <lineage>
        <taxon>Bacteria</taxon>
        <taxon>Bacillati</taxon>
        <taxon>Bacillota</taxon>
        <taxon>Clostridia</taxon>
        <taxon>Eubacteriales</taxon>
        <taxon>Oscillospiraceae</taxon>
        <taxon>Ruminiclostridium</taxon>
    </lineage>
</organism>
<dbReference type="OrthoDB" id="2680392at2"/>
<evidence type="ECO:0000313" key="2">
    <source>
        <dbReference type="Proteomes" id="UP000306409"/>
    </source>
</evidence>
<keyword evidence="2" id="KW-1185">Reference proteome</keyword>